<dbReference type="Proteomes" id="UP000256970">
    <property type="component" value="Unassembled WGS sequence"/>
</dbReference>
<evidence type="ECO:0000256" key="1">
    <source>
        <dbReference type="SAM" id="SignalP"/>
    </source>
</evidence>
<reference evidence="2 3" key="1">
    <citation type="submission" date="2016-10" db="EMBL/GenBank/DDBJ databases">
        <authorList>
            <person name="Cai Z."/>
        </authorList>
    </citation>
    <scope>NUCLEOTIDE SEQUENCE [LARGE SCALE GENOMIC DNA]</scope>
</reference>
<sequence>MKPSSLYTVLLCLSAAAAATAAAPRQLAAAQRPSVAATVVMFGWPDWKLDPASNSSKCIEQVKRVASRLGAPSSRSSIKFAPYFFYTWAMPANAQTNEDKHFRHSVVQWLVRDASYAQVEPTASHVASFTADFAQCVAAAVSLGFANIYLNPMIDADYQQPDCCPWRNAAEFDPTVNLIGSTTKLPWSYESLVLRPTLAAAKAAVGSNRNITISFGLGAELGRTFTVLGAQWAGVTKRVQAALAAIVDSYAVGPQFDPTKLCGNYCDAYSPATRVTTAQWAAFRAFLQVADMLGTSNYPNVWERYNASTKALDAPQSLRKFASQLQQFGGVSLASLRAAGKGFISNEIGLGGCRDFGCDGTTTPDIIELSKNAFNGQGSYEDYSSPPKLVDPFRYLWTKAFRMEWWRQQLAFMRDSSHELAVDAVYLWPVGSWDVAAIYHPDSRGQSPDAVGCDPKASFCDPELLAMMRNFNRVGLVPARPFFNLPGPAYYTPPNFRRRRQAGPCPPAQLPDNVPDWALPLVLSRPQWGCDEL</sequence>
<keyword evidence="1" id="KW-0732">Signal</keyword>
<evidence type="ECO:0000313" key="2">
    <source>
        <dbReference type="EMBL" id="SZX60650.1"/>
    </source>
</evidence>
<gene>
    <name evidence="2" type="ORF">BQ4739_LOCUS1179</name>
</gene>
<evidence type="ECO:0000313" key="3">
    <source>
        <dbReference type="Proteomes" id="UP000256970"/>
    </source>
</evidence>
<accession>A0A383V6U8</accession>
<feature type="signal peptide" evidence="1">
    <location>
        <begin position="1"/>
        <end position="21"/>
    </location>
</feature>
<dbReference type="EMBL" id="FNXT01000086">
    <property type="protein sequence ID" value="SZX60650.1"/>
    <property type="molecule type" value="Genomic_DNA"/>
</dbReference>
<name>A0A383V6U8_TETOB</name>
<keyword evidence="3" id="KW-1185">Reference proteome</keyword>
<evidence type="ECO:0008006" key="4">
    <source>
        <dbReference type="Google" id="ProtNLM"/>
    </source>
</evidence>
<proteinExistence type="predicted"/>
<dbReference type="AlphaFoldDB" id="A0A383V6U8"/>
<protein>
    <recommendedName>
        <fullName evidence="4">GH18 domain-containing protein</fullName>
    </recommendedName>
</protein>
<feature type="chain" id="PRO_5016673941" description="GH18 domain-containing protein" evidence="1">
    <location>
        <begin position="22"/>
        <end position="533"/>
    </location>
</feature>
<organism evidence="2 3">
    <name type="scientific">Tetradesmus obliquus</name>
    <name type="common">Green alga</name>
    <name type="synonym">Acutodesmus obliquus</name>
    <dbReference type="NCBI Taxonomy" id="3088"/>
    <lineage>
        <taxon>Eukaryota</taxon>
        <taxon>Viridiplantae</taxon>
        <taxon>Chlorophyta</taxon>
        <taxon>core chlorophytes</taxon>
        <taxon>Chlorophyceae</taxon>
        <taxon>CS clade</taxon>
        <taxon>Sphaeropleales</taxon>
        <taxon>Scenedesmaceae</taxon>
        <taxon>Tetradesmus</taxon>
    </lineage>
</organism>